<feature type="compositionally biased region" description="Basic and acidic residues" evidence="8">
    <location>
        <begin position="217"/>
        <end position="234"/>
    </location>
</feature>
<feature type="domain" description="Reverse transcriptase" evidence="9">
    <location>
        <begin position="400"/>
        <end position="588"/>
    </location>
</feature>
<protein>
    <recommendedName>
        <fullName evidence="9">Reverse transcriptase domain-containing protein</fullName>
    </recommendedName>
</protein>
<dbReference type="InterPro" id="IPR041373">
    <property type="entry name" value="RT_RNaseH"/>
</dbReference>
<dbReference type="GO" id="GO:0003964">
    <property type="term" value="F:RNA-directed DNA polymerase activity"/>
    <property type="evidence" value="ECO:0007669"/>
    <property type="project" value="UniProtKB-KW"/>
</dbReference>
<dbReference type="Pfam" id="PF03732">
    <property type="entry name" value="Retrotrans_gag"/>
    <property type="match status" value="1"/>
</dbReference>
<keyword evidence="1" id="KW-0645">Protease</keyword>
<keyword evidence="3" id="KW-0548">Nucleotidyltransferase</keyword>
<keyword evidence="5" id="KW-0255">Endonuclease</keyword>
<feature type="compositionally biased region" description="Polar residues" evidence="8">
    <location>
        <begin position="235"/>
        <end position="244"/>
    </location>
</feature>
<organism evidence="10">
    <name type="scientific">Fagus sylvatica</name>
    <name type="common">Beechnut</name>
    <dbReference type="NCBI Taxonomy" id="28930"/>
    <lineage>
        <taxon>Eukaryota</taxon>
        <taxon>Viridiplantae</taxon>
        <taxon>Streptophyta</taxon>
        <taxon>Embryophyta</taxon>
        <taxon>Tracheophyta</taxon>
        <taxon>Spermatophyta</taxon>
        <taxon>Magnoliopsida</taxon>
        <taxon>eudicotyledons</taxon>
        <taxon>Gunneridae</taxon>
        <taxon>Pentapetalae</taxon>
        <taxon>rosids</taxon>
        <taxon>fabids</taxon>
        <taxon>Fagales</taxon>
        <taxon>Fagaceae</taxon>
        <taxon>Fagus</taxon>
    </lineage>
</organism>
<keyword evidence="6" id="KW-0378">Hydrolase</keyword>
<dbReference type="InterPro" id="IPR005162">
    <property type="entry name" value="Retrotrans_gag_dom"/>
</dbReference>
<evidence type="ECO:0000256" key="8">
    <source>
        <dbReference type="SAM" id="MobiDB-lite"/>
    </source>
</evidence>
<evidence type="ECO:0000256" key="5">
    <source>
        <dbReference type="ARBA" id="ARBA00022759"/>
    </source>
</evidence>
<dbReference type="InterPro" id="IPR000477">
    <property type="entry name" value="RT_dom"/>
</dbReference>
<evidence type="ECO:0000256" key="2">
    <source>
        <dbReference type="ARBA" id="ARBA00022679"/>
    </source>
</evidence>
<feature type="compositionally biased region" description="Basic residues" evidence="8">
    <location>
        <begin position="23"/>
        <end position="32"/>
    </location>
</feature>
<dbReference type="GO" id="GO:0008233">
    <property type="term" value="F:peptidase activity"/>
    <property type="evidence" value="ECO:0007669"/>
    <property type="project" value="UniProtKB-KW"/>
</dbReference>
<dbReference type="Pfam" id="PF17917">
    <property type="entry name" value="RT_RNaseH"/>
    <property type="match status" value="1"/>
</dbReference>
<evidence type="ECO:0000259" key="9">
    <source>
        <dbReference type="PROSITE" id="PS50878"/>
    </source>
</evidence>
<gene>
    <name evidence="10" type="ORF">FSB_LOCUS30749</name>
</gene>
<dbReference type="SUPFAM" id="SSF56672">
    <property type="entry name" value="DNA/RNA polymerases"/>
    <property type="match status" value="1"/>
</dbReference>
<dbReference type="AlphaFoldDB" id="A0A2N9GK81"/>
<evidence type="ECO:0000256" key="7">
    <source>
        <dbReference type="ARBA" id="ARBA00022918"/>
    </source>
</evidence>
<name>A0A2N9GK81_FAGSY</name>
<dbReference type="Gene3D" id="3.30.70.270">
    <property type="match status" value="2"/>
</dbReference>
<evidence type="ECO:0000256" key="1">
    <source>
        <dbReference type="ARBA" id="ARBA00022670"/>
    </source>
</evidence>
<dbReference type="Gene3D" id="3.10.10.10">
    <property type="entry name" value="HIV Type 1 Reverse Transcriptase, subunit A, domain 1"/>
    <property type="match status" value="1"/>
</dbReference>
<dbReference type="FunFam" id="3.10.10.10:FF:000007">
    <property type="entry name" value="Retrovirus-related Pol polyprotein from transposon 17.6-like Protein"/>
    <property type="match status" value="1"/>
</dbReference>
<dbReference type="GO" id="GO:0004519">
    <property type="term" value="F:endonuclease activity"/>
    <property type="evidence" value="ECO:0007669"/>
    <property type="project" value="UniProtKB-KW"/>
</dbReference>
<keyword evidence="2" id="KW-0808">Transferase</keyword>
<evidence type="ECO:0000256" key="3">
    <source>
        <dbReference type="ARBA" id="ARBA00022695"/>
    </source>
</evidence>
<evidence type="ECO:0000313" key="10">
    <source>
        <dbReference type="EMBL" id="SPD02867.1"/>
    </source>
</evidence>
<dbReference type="InterPro" id="IPR001878">
    <property type="entry name" value="Znf_CCHC"/>
</dbReference>
<sequence length="902" mass="104390">MSMRMNERDSEDEEDLASEVGSGRHRRVRHERGLKGNLGGRDGVDRNLGSIKMKIPSFQGRTDPEVYLEWEKKIDLVFDCHNYSKEKKVKLAVIEFTDYAIIWWDQLVTNRRRNNERPVETWGELKALMRRRFVPSHFYRDLYQKLQNLTQGSRSVEDYHKEMEVAMIRANVEEDWEATMARFLSGLNRDIANVIELQHYVKIEDTVHIAMKWDRNDPAEAKRKTEPPKEKDEGTNNTPKVESQLSRNRDIKCFKCLGSRHIASQCPNRRVMITHDNGEVMIESEDDSDGMPELVDASDDDGVVYPVTGESLIARRALNTHIKVDDAEQQRENIFHTRCHVNNKEFEDVFPEEMPNELPPIRGIEHQIDFVPGAAIPNRPAYRSNPEETKELQRQVEDLISKGYVRESMSPYAIPVLLVPKKNGTWRMCVDCRAINNITVKYRHPIPRLDDMLDELHGSYIFSKIDLKSGYHQIRMKEGDEWKTAFKTKYGLYEWLVMPFGLTNAPSTFMRLMNHVLHAFIGKFVVVYFDDILVYSKDLNEHIEHLRYVFDVLKCEKLYANFKKFKAIKEWPTPKSITEVRSFHGLASFYRRFVKDFSTLTAPLTEVIKKNVGFHWGADQENAFATIKKRLCSASVLALPDFNKAFEIECDASGIGIGVILMQDRRPIAFFSEKLSGASLKYPTYDKELYALVRALETWQHYLWPREFVIHTDHESLKHLKGQGKLNQRHARWLEYIETFPYVIHYKQGKENIVADALSRRSSLDGQKKTELVKSLHEREIGFGFTCAKKDCQPIEGLSEYKVSATFNVSDLSPFDVGEDSRSNPFEERGNDGNQGGPSLKDPLQVPDRPITRSRAKKIKEAMQGLMQSTWDEDSKSLTIKVGLKEGEPILIHLIQVVEDMT</sequence>
<dbReference type="PANTHER" id="PTHR35046:SF9">
    <property type="entry name" value="RNA-DIRECTED DNA POLYMERASE"/>
    <property type="match status" value="1"/>
</dbReference>
<dbReference type="PANTHER" id="PTHR35046">
    <property type="entry name" value="ZINC KNUCKLE (CCHC-TYPE) FAMILY PROTEIN"/>
    <property type="match status" value="1"/>
</dbReference>
<dbReference type="InterPro" id="IPR043128">
    <property type="entry name" value="Rev_trsase/Diguanyl_cyclase"/>
</dbReference>
<evidence type="ECO:0000256" key="4">
    <source>
        <dbReference type="ARBA" id="ARBA00022722"/>
    </source>
</evidence>
<dbReference type="EMBL" id="OIVN01002347">
    <property type="protein sequence ID" value="SPD02867.1"/>
    <property type="molecule type" value="Genomic_DNA"/>
</dbReference>
<dbReference type="SMART" id="SM00343">
    <property type="entry name" value="ZnF_C2HC"/>
    <property type="match status" value="1"/>
</dbReference>
<feature type="region of interest" description="Disordered" evidence="8">
    <location>
        <begin position="814"/>
        <end position="850"/>
    </location>
</feature>
<dbReference type="GO" id="GO:0006508">
    <property type="term" value="P:proteolysis"/>
    <property type="evidence" value="ECO:0007669"/>
    <property type="project" value="UniProtKB-KW"/>
</dbReference>
<evidence type="ECO:0000256" key="6">
    <source>
        <dbReference type="ARBA" id="ARBA00022801"/>
    </source>
</evidence>
<dbReference type="CDD" id="cd01647">
    <property type="entry name" value="RT_LTR"/>
    <property type="match status" value="1"/>
</dbReference>
<dbReference type="Pfam" id="PF00078">
    <property type="entry name" value="RVT_1"/>
    <property type="match status" value="1"/>
</dbReference>
<feature type="region of interest" description="Disordered" evidence="8">
    <location>
        <begin position="217"/>
        <end position="244"/>
    </location>
</feature>
<feature type="region of interest" description="Disordered" evidence="8">
    <location>
        <begin position="1"/>
        <end position="41"/>
    </location>
</feature>
<feature type="compositionally biased region" description="Basic and acidic residues" evidence="8">
    <location>
        <begin position="819"/>
        <end position="831"/>
    </location>
</feature>
<dbReference type="PROSITE" id="PS50878">
    <property type="entry name" value="RT_POL"/>
    <property type="match status" value="1"/>
</dbReference>
<keyword evidence="7" id="KW-0695">RNA-directed DNA polymerase</keyword>
<dbReference type="FunFam" id="3.30.70.270:FF:000020">
    <property type="entry name" value="Transposon Tf2-6 polyprotein-like Protein"/>
    <property type="match status" value="1"/>
</dbReference>
<dbReference type="GO" id="GO:0008270">
    <property type="term" value="F:zinc ion binding"/>
    <property type="evidence" value="ECO:0007669"/>
    <property type="project" value="InterPro"/>
</dbReference>
<dbReference type="GO" id="GO:0003676">
    <property type="term" value="F:nucleic acid binding"/>
    <property type="evidence" value="ECO:0007669"/>
    <property type="project" value="InterPro"/>
</dbReference>
<dbReference type="Gene3D" id="3.10.20.370">
    <property type="match status" value="1"/>
</dbReference>
<keyword evidence="4" id="KW-0540">Nuclease</keyword>
<accession>A0A2N9GK81</accession>
<proteinExistence type="predicted"/>
<dbReference type="InterPro" id="IPR043502">
    <property type="entry name" value="DNA/RNA_pol_sf"/>
</dbReference>
<dbReference type="CDD" id="cd09274">
    <property type="entry name" value="RNase_HI_RT_Ty3"/>
    <property type="match status" value="1"/>
</dbReference>
<reference evidence="10" key="1">
    <citation type="submission" date="2018-02" db="EMBL/GenBank/DDBJ databases">
        <authorList>
            <person name="Cohen D.B."/>
            <person name="Kent A.D."/>
        </authorList>
    </citation>
    <scope>NUCLEOTIDE SEQUENCE</scope>
</reference>